<dbReference type="OrthoDB" id="5549573at2759"/>
<comment type="caution">
    <text evidence="2">The sequence shown here is derived from an EMBL/GenBank/DDBJ whole genome shotgun (WGS) entry which is preliminary data.</text>
</comment>
<protein>
    <recommendedName>
        <fullName evidence="1">Endonuclease/exonuclease/phosphatase domain-containing protein</fullName>
    </recommendedName>
</protein>
<feature type="domain" description="Endonuclease/exonuclease/phosphatase" evidence="1">
    <location>
        <begin position="110"/>
        <end position="189"/>
    </location>
</feature>
<dbReference type="Proteomes" id="UP001150904">
    <property type="component" value="Unassembled WGS sequence"/>
</dbReference>
<evidence type="ECO:0000313" key="3">
    <source>
        <dbReference type="Proteomes" id="UP001150904"/>
    </source>
</evidence>
<dbReference type="SUPFAM" id="SSF56219">
    <property type="entry name" value="DNase I-like"/>
    <property type="match status" value="1"/>
</dbReference>
<gene>
    <name evidence="2" type="ORF">N7498_009094</name>
</gene>
<reference evidence="2" key="1">
    <citation type="submission" date="2022-12" db="EMBL/GenBank/DDBJ databases">
        <authorList>
            <person name="Petersen C."/>
        </authorList>
    </citation>
    <scope>NUCLEOTIDE SEQUENCE</scope>
    <source>
        <strain evidence="2">IBT 15544</strain>
    </source>
</reference>
<dbReference type="EMBL" id="JAPQKR010000016">
    <property type="protein sequence ID" value="KAJ5190109.1"/>
    <property type="molecule type" value="Genomic_DNA"/>
</dbReference>
<organism evidence="2 3">
    <name type="scientific">Penicillium cinerascens</name>
    <dbReference type="NCBI Taxonomy" id="70096"/>
    <lineage>
        <taxon>Eukaryota</taxon>
        <taxon>Fungi</taxon>
        <taxon>Dikarya</taxon>
        <taxon>Ascomycota</taxon>
        <taxon>Pezizomycotina</taxon>
        <taxon>Eurotiomycetes</taxon>
        <taxon>Eurotiomycetidae</taxon>
        <taxon>Eurotiales</taxon>
        <taxon>Aspergillaceae</taxon>
        <taxon>Penicillium</taxon>
    </lineage>
</organism>
<name>A0A9W9J3S9_9EURO</name>
<keyword evidence="3" id="KW-1185">Reference proteome</keyword>
<dbReference type="RefSeq" id="XP_058303049.1">
    <property type="nucleotide sequence ID" value="XM_058456150.1"/>
</dbReference>
<dbReference type="GeneID" id="83183451"/>
<reference evidence="2" key="2">
    <citation type="journal article" date="2023" name="IMA Fungus">
        <title>Comparative genomic study of the Penicillium genus elucidates a diverse pangenome and 15 lateral gene transfer events.</title>
        <authorList>
            <person name="Petersen C."/>
            <person name="Sorensen T."/>
            <person name="Nielsen M.R."/>
            <person name="Sondergaard T.E."/>
            <person name="Sorensen J.L."/>
            <person name="Fitzpatrick D.A."/>
            <person name="Frisvad J.C."/>
            <person name="Nielsen K.L."/>
        </authorList>
    </citation>
    <scope>NUCLEOTIDE SEQUENCE</scope>
    <source>
        <strain evidence="2">IBT 15544</strain>
    </source>
</reference>
<dbReference type="InterPro" id="IPR005135">
    <property type="entry name" value="Endo/exonuclease/phosphatase"/>
</dbReference>
<evidence type="ECO:0000313" key="2">
    <source>
        <dbReference type="EMBL" id="KAJ5190109.1"/>
    </source>
</evidence>
<proteinExistence type="predicted"/>
<evidence type="ECO:0000259" key="1">
    <source>
        <dbReference type="Pfam" id="PF14529"/>
    </source>
</evidence>
<dbReference type="InterPro" id="IPR036691">
    <property type="entry name" value="Endo/exonu/phosph_ase_sf"/>
</dbReference>
<accession>A0A9W9J3S9</accession>
<dbReference type="GO" id="GO:0003824">
    <property type="term" value="F:catalytic activity"/>
    <property type="evidence" value="ECO:0007669"/>
    <property type="project" value="InterPro"/>
</dbReference>
<sequence>MNKLEILQYNVNKSQPVMASFLRDRRVQEASVIAVQEPWKNTLSNTTHQPISSLFQLVYPSTCLDEPPGVCFYVSKNLYPGEWSCTLVDRDYQILKLQKAHVDGNWTDLFVHNIYNRQGTGMPDKLRQELSKRKEVEHIIVGDFNAHHPVWGGPGAPAEAESEDFLLLADQYKLDLLTEAARPTWERGDVQTPLLKAPERRNWSAMDDKILTEFIEKHVISRDLTSRQPATEAVKTVRYLRRQWTRSHDPLDELRYKQARNDKNRLIKGTLSKAHRKRVQKVMEEGPRGMWRLAKVGAEP</sequence>
<dbReference type="Pfam" id="PF14529">
    <property type="entry name" value="Exo_endo_phos_2"/>
    <property type="match status" value="1"/>
</dbReference>
<dbReference type="Gene3D" id="3.60.10.10">
    <property type="entry name" value="Endonuclease/exonuclease/phosphatase"/>
    <property type="match status" value="1"/>
</dbReference>
<dbReference type="AlphaFoldDB" id="A0A9W9J3S9"/>